<dbReference type="RefSeq" id="WP_310371670.1">
    <property type="nucleotide sequence ID" value="NZ_JAVDXT010000001.1"/>
</dbReference>
<sequence length="459" mass="49639">MYRYPWPALLAALAGLLLAAPPALAQTPYADRFQPHSGAPLHPWKDASGKDKPFSRYLQDAQDGIARYHYALPPGTPLPDEPLARAVGPREWPLQGQNCSAGNTDGILLVHGLSDSPYLVRDLGDMLSRQPIAAGRCVLVRSLLLPGNATTPGDLLRVRYEDWVAATGYGLRSFAGAAARVHLVGYSTGGALGIYWAYHQQELQPRVPLASLVLLSPVVRPTGFITRLSTLPDILARLVDITGYKRWLSQHLDQDFAKYESFPLNAGYQVVRLDNALEALLEQAPIPVPVYMALSRNDATVNAKDSIQAFLRSTDPRNRMLLAAPQGKASSDDAVQAALVDARVTVVDAVLPAQSIVDIAHTATTIAPSNRHYGPGGAYAQCMRYTVQPLDASPAFCACITPQMRAAACSTQSTAAVQYGEALPKNFPTDTALRRLTFNPYFDRMVGEIQQFLGSVGAP</sequence>
<protein>
    <submittedName>
        <fullName evidence="3">Esterase/lipase</fullName>
    </submittedName>
</protein>
<gene>
    <name evidence="3" type="ORF">J2X19_001273</name>
</gene>
<evidence type="ECO:0000259" key="2">
    <source>
        <dbReference type="Pfam" id="PF12697"/>
    </source>
</evidence>
<comment type="caution">
    <text evidence="3">The sequence shown here is derived from an EMBL/GenBank/DDBJ whole genome shotgun (WGS) entry which is preliminary data.</text>
</comment>
<evidence type="ECO:0000256" key="1">
    <source>
        <dbReference type="SAM" id="SignalP"/>
    </source>
</evidence>
<keyword evidence="4" id="KW-1185">Reference proteome</keyword>
<dbReference type="EMBL" id="JAVDXT010000001">
    <property type="protein sequence ID" value="MDR7376615.1"/>
    <property type="molecule type" value="Genomic_DNA"/>
</dbReference>
<name>A0ABU2C5J7_9BURK</name>
<dbReference type="InterPro" id="IPR029058">
    <property type="entry name" value="AB_hydrolase_fold"/>
</dbReference>
<dbReference type="InterPro" id="IPR000073">
    <property type="entry name" value="AB_hydrolase_1"/>
</dbReference>
<dbReference type="Proteomes" id="UP001180487">
    <property type="component" value="Unassembled WGS sequence"/>
</dbReference>
<proteinExistence type="predicted"/>
<feature type="signal peptide" evidence="1">
    <location>
        <begin position="1"/>
        <end position="25"/>
    </location>
</feature>
<dbReference type="Gene3D" id="3.40.50.1820">
    <property type="entry name" value="alpha/beta hydrolase"/>
    <property type="match status" value="1"/>
</dbReference>
<evidence type="ECO:0000313" key="4">
    <source>
        <dbReference type="Proteomes" id="UP001180487"/>
    </source>
</evidence>
<feature type="domain" description="AB hydrolase-1" evidence="2">
    <location>
        <begin position="107"/>
        <end position="302"/>
    </location>
</feature>
<dbReference type="Pfam" id="PF12697">
    <property type="entry name" value="Abhydrolase_6"/>
    <property type="match status" value="1"/>
</dbReference>
<dbReference type="SUPFAM" id="SSF53474">
    <property type="entry name" value="alpha/beta-Hydrolases"/>
    <property type="match status" value="1"/>
</dbReference>
<evidence type="ECO:0000313" key="3">
    <source>
        <dbReference type="EMBL" id="MDR7376615.1"/>
    </source>
</evidence>
<reference evidence="3 4" key="1">
    <citation type="submission" date="2023-07" db="EMBL/GenBank/DDBJ databases">
        <title>Sorghum-associated microbial communities from plants grown in Nebraska, USA.</title>
        <authorList>
            <person name="Schachtman D."/>
        </authorList>
    </citation>
    <scope>NUCLEOTIDE SEQUENCE [LARGE SCALE GENOMIC DNA]</scope>
    <source>
        <strain evidence="3 4">BE313</strain>
    </source>
</reference>
<accession>A0ABU2C5J7</accession>
<keyword evidence="1" id="KW-0732">Signal</keyword>
<organism evidence="3 4">
    <name type="scientific">Rhodoferax ferrireducens</name>
    <dbReference type="NCBI Taxonomy" id="192843"/>
    <lineage>
        <taxon>Bacteria</taxon>
        <taxon>Pseudomonadati</taxon>
        <taxon>Pseudomonadota</taxon>
        <taxon>Betaproteobacteria</taxon>
        <taxon>Burkholderiales</taxon>
        <taxon>Comamonadaceae</taxon>
        <taxon>Rhodoferax</taxon>
    </lineage>
</organism>
<feature type="chain" id="PRO_5047022246" evidence="1">
    <location>
        <begin position="26"/>
        <end position="459"/>
    </location>
</feature>